<keyword evidence="2" id="KW-1185">Reference proteome</keyword>
<accession>A0A0L6VN16</accession>
<sequence>MEGVLTRERRCKECVRMNLECGPSTASRGSQMKCESCRCRKVLCRFPNGFPFKDPGSRAIPPLPPSQVPSRRFCRRQIIWIPNTPEIVEGR</sequence>
<comment type="caution">
    <text evidence="1">The sequence shown here is derived from an EMBL/GenBank/DDBJ whole genome shotgun (WGS) entry which is preliminary data.</text>
</comment>
<evidence type="ECO:0008006" key="3">
    <source>
        <dbReference type="Google" id="ProtNLM"/>
    </source>
</evidence>
<name>A0A0L6VN16_9BASI</name>
<organism evidence="1 2">
    <name type="scientific">Puccinia sorghi</name>
    <dbReference type="NCBI Taxonomy" id="27349"/>
    <lineage>
        <taxon>Eukaryota</taxon>
        <taxon>Fungi</taxon>
        <taxon>Dikarya</taxon>
        <taxon>Basidiomycota</taxon>
        <taxon>Pucciniomycotina</taxon>
        <taxon>Pucciniomycetes</taxon>
        <taxon>Pucciniales</taxon>
        <taxon>Pucciniaceae</taxon>
        <taxon>Puccinia</taxon>
    </lineage>
</organism>
<evidence type="ECO:0000313" key="2">
    <source>
        <dbReference type="Proteomes" id="UP000037035"/>
    </source>
</evidence>
<dbReference type="EMBL" id="LAVV01003379">
    <property type="protein sequence ID" value="KNZ62171.1"/>
    <property type="molecule type" value="Genomic_DNA"/>
</dbReference>
<protein>
    <recommendedName>
        <fullName evidence="3">Zn(2)-C6 fungal-type domain-containing protein</fullName>
    </recommendedName>
</protein>
<dbReference type="VEuPathDB" id="FungiDB:VP01_13041g1"/>
<reference evidence="1 2" key="1">
    <citation type="submission" date="2015-08" db="EMBL/GenBank/DDBJ databases">
        <title>Next Generation Sequencing and Analysis of the Genome of Puccinia sorghi L Schw, the Causal Agent of Maize Common Rust.</title>
        <authorList>
            <person name="Rochi L."/>
            <person name="Burguener G."/>
            <person name="Darino M."/>
            <person name="Turjanski A."/>
            <person name="Kreff E."/>
            <person name="Dieguez M.J."/>
            <person name="Sacco F."/>
        </authorList>
    </citation>
    <scope>NUCLEOTIDE SEQUENCE [LARGE SCALE GENOMIC DNA]</scope>
    <source>
        <strain evidence="1 2">RO10H11247</strain>
    </source>
</reference>
<dbReference type="OrthoDB" id="10663943at2759"/>
<gene>
    <name evidence="1" type="ORF">VP01_13041g1</name>
</gene>
<evidence type="ECO:0000313" key="1">
    <source>
        <dbReference type="EMBL" id="KNZ62171.1"/>
    </source>
</evidence>
<dbReference type="Proteomes" id="UP000037035">
    <property type="component" value="Unassembled WGS sequence"/>
</dbReference>
<proteinExistence type="predicted"/>
<dbReference type="AlphaFoldDB" id="A0A0L6VN16"/>